<dbReference type="EMBL" id="JBHRVD010000001">
    <property type="protein sequence ID" value="MFC3322140.1"/>
    <property type="molecule type" value="Genomic_DNA"/>
</dbReference>
<protein>
    <submittedName>
        <fullName evidence="1">DUF3987 domain-containing protein</fullName>
    </submittedName>
</protein>
<name>A0ABV7MJS8_9HYPH</name>
<sequence>MTNVQPELHIGQTVTHKGFGDGRIADIDGDKVTVQFPKVGEKRILAAFLALADNDNKSIVPAPAMHPAPFTPEAAGGILADISRWITTTAIIPVPELSLMASIALLAGMFGKVALTPTKAGVNIYVTTLLGTASGKGHPPKAIRAIGDKAGAVGAVTNGDPTSYAAMERILRKNSSTVVVMDEFGITLQDVNAKHKNSVAAGIRKFLLAVYDQSNSVFDGRIYASAETKKDDSPITGPALTVLGMTTVDTLYAGLSEASIADGFLNRFLFVTAAPHKGTVKPPKLDHDAAPPADLVDAAKAARTVFPASTMPFAPKYVVPFEGGEAGEAYHRWGEVFVWQQSAGTDLAGRAAENTVRLATIRAISRNPAEPVVNLDDVEWAWAIVHSSVALIRDGLRRHMSASPAEALRKAIVAVLEDSSGQTIAYSKLLTKRGVSGADIWEVESALQWLVDSGTAIDLNGKTKPGRGSKIKLADLE</sequence>
<proteinExistence type="predicted"/>
<gene>
    <name evidence="1" type="ORF">ACFOJ9_10150</name>
</gene>
<dbReference type="InterPro" id="IPR025048">
    <property type="entry name" value="DUF3987"/>
</dbReference>
<keyword evidence="2" id="KW-1185">Reference proteome</keyword>
<evidence type="ECO:0000313" key="1">
    <source>
        <dbReference type="EMBL" id="MFC3322140.1"/>
    </source>
</evidence>
<accession>A0ABV7MJS8</accession>
<reference evidence="2" key="1">
    <citation type="journal article" date="2019" name="Int. J. Syst. Evol. Microbiol.">
        <title>The Global Catalogue of Microorganisms (GCM) 10K type strain sequencing project: providing services to taxonomists for standard genome sequencing and annotation.</title>
        <authorList>
            <consortium name="The Broad Institute Genomics Platform"/>
            <consortium name="The Broad Institute Genome Sequencing Center for Infectious Disease"/>
            <person name="Wu L."/>
            <person name="Ma J."/>
        </authorList>
    </citation>
    <scope>NUCLEOTIDE SEQUENCE [LARGE SCALE GENOMIC DNA]</scope>
    <source>
        <strain evidence="2">ICMP 19515</strain>
    </source>
</reference>
<evidence type="ECO:0000313" key="2">
    <source>
        <dbReference type="Proteomes" id="UP001595648"/>
    </source>
</evidence>
<organism evidence="1 2">
    <name type="scientific">Mesorhizobium cantuariense</name>
    <dbReference type="NCBI Taxonomy" id="1300275"/>
    <lineage>
        <taxon>Bacteria</taxon>
        <taxon>Pseudomonadati</taxon>
        <taxon>Pseudomonadota</taxon>
        <taxon>Alphaproteobacteria</taxon>
        <taxon>Hyphomicrobiales</taxon>
        <taxon>Phyllobacteriaceae</taxon>
        <taxon>Mesorhizobium</taxon>
    </lineage>
</organism>
<dbReference type="Proteomes" id="UP001595648">
    <property type="component" value="Unassembled WGS sequence"/>
</dbReference>
<comment type="caution">
    <text evidence="1">The sequence shown here is derived from an EMBL/GenBank/DDBJ whole genome shotgun (WGS) entry which is preliminary data.</text>
</comment>
<dbReference type="RefSeq" id="WP_378978751.1">
    <property type="nucleotide sequence ID" value="NZ_JBHRVD010000001.1"/>
</dbReference>
<dbReference type="Pfam" id="PF13148">
    <property type="entry name" value="DUF3987"/>
    <property type="match status" value="1"/>
</dbReference>